<evidence type="ECO:0000313" key="1">
    <source>
        <dbReference type="EMBL" id="TNN53605.1"/>
    </source>
</evidence>
<proteinExistence type="predicted"/>
<comment type="caution">
    <text evidence="1">The sequence shown here is derived from an EMBL/GenBank/DDBJ whole genome shotgun (WGS) entry which is preliminary data.</text>
</comment>
<sequence>MSVTTQIQQRLTVQVLAPHRPRLGRIKVGVPTDAVAGEVGVSQEAPLSVERAAVPVETLGEEEHNVGELLHLVPDVAVGDLPEMKRGDGLPHLEGLPDGLVALVLAHLRGVVLYAARLLFSSAPNLSGTPQRGRCMALSKTRHSPLKTRPGQISWPFERFTHSTVLVSKVPVTCRWQHVYLNLVQFGALGVSSLGLGLV</sequence>
<keyword evidence="2" id="KW-1185">Reference proteome</keyword>
<dbReference type="OrthoDB" id="10639860at2759"/>
<gene>
    <name evidence="1" type="ORF">EYF80_036179</name>
</gene>
<reference evidence="1 2" key="1">
    <citation type="submission" date="2019-03" db="EMBL/GenBank/DDBJ databases">
        <title>First draft genome of Liparis tanakae, snailfish: a comprehensive survey of snailfish specific genes.</title>
        <authorList>
            <person name="Kim W."/>
            <person name="Song I."/>
            <person name="Jeong J.-H."/>
            <person name="Kim D."/>
            <person name="Kim S."/>
            <person name="Ryu S."/>
            <person name="Song J.Y."/>
            <person name="Lee S.K."/>
        </authorList>
    </citation>
    <scope>NUCLEOTIDE SEQUENCE [LARGE SCALE GENOMIC DNA]</scope>
    <source>
        <tissue evidence="1">Muscle</tissue>
    </source>
</reference>
<protein>
    <submittedName>
        <fullName evidence="1">Uncharacterized protein</fullName>
    </submittedName>
</protein>
<evidence type="ECO:0000313" key="2">
    <source>
        <dbReference type="Proteomes" id="UP000314294"/>
    </source>
</evidence>
<accession>A0A4Z2GK18</accession>
<dbReference type="AlphaFoldDB" id="A0A4Z2GK18"/>
<dbReference type="Proteomes" id="UP000314294">
    <property type="component" value="Unassembled WGS sequence"/>
</dbReference>
<name>A0A4Z2GK18_9TELE</name>
<dbReference type="EMBL" id="SRLO01000511">
    <property type="protein sequence ID" value="TNN53605.1"/>
    <property type="molecule type" value="Genomic_DNA"/>
</dbReference>
<organism evidence="1 2">
    <name type="scientific">Liparis tanakae</name>
    <name type="common">Tanaka's snailfish</name>
    <dbReference type="NCBI Taxonomy" id="230148"/>
    <lineage>
        <taxon>Eukaryota</taxon>
        <taxon>Metazoa</taxon>
        <taxon>Chordata</taxon>
        <taxon>Craniata</taxon>
        <taxon>Vertebrata</taxon>
        <taxon>Euteleostomi</taxon>
        <taxon>Actinopterygii</taxon>
        <taxon>Neopterygii</taxon>
        <taxon>Teleostei</taxon>
        <taxon>Neoteleostei</taxon>
        <taxon>Acanthomorphata</taxon>
        <taxon>Eupercaria</taxon>
        <taxon>Perciformes</taxon>
        <taxon>Cottioidei</taxon>
        <taxon>Cottales</taxon>
        <taxon>Liparidae</taxon>
        <taxon>Liparis</taxon>
    </lineage>
</organism>